<sequence>GCYQQLLNKVLEDGCAKDIDSDEETELEDMKPALRSAVTIHEYECGAAWGDLHR</sequence>
<evidence type="ECO:0000313" key="2">
    <source>
        <dbReference type="Proteomes" id="UP001295444"/>
    </source>
</evidence>
<gene>
    <name evidence="1" type="ORF">PECUL_23A043267</name>
</gene>
<proteinExistence type="predicted"/>
<keyword evidence="2" id="KW-1185">Reference proteome</keyword>
<name>A0AAD1W0Q1_PELCU</name>
<dbReference type="EMBL" id="OW240915">
    <property type="protein sequence ID" value="CAH2283807.1"/>
    <property type="molecule type" value="Genomic_DNA"/>
</dbReference>
<dbReference type="AlphaFoldDB" id="A0AAD1W0Q1"/>
<dbReference type="Proteomes" id="UP001295444">
    <property type="component" value="Chromosome 04"/>
</dbReference>
<feature type="non-terminal residue" evidence="1">
    <location>
        <position position="1"/>
    </location>
</feature>
<reference evidence="1" key="1">
    <citation type="submission" date="2022-03" db="EMBL/GenBank/DDBJ databases">
        <authorList>
            <person name="Alioto T."/>
            <person name="Alioto T."/>
            <person name="Gomez Garrido J."/>
        </authorList>
    </citation>
    <scope>NUCLEOTIDE SEQUENCE</scope>
</reference>
<organism evidence="1 2">
    <name type="scientific">Pelobates cultripes</name>
    <name type="common">Western spadefoot toad</name>
    <dbReference type="NCBI Taxonomy" id="61616"/>
    <lineage>
        <taxon>Eukaryota</taxon>
        <taxon>Metazoa</taxon>
        <taxon>Chordata</taxon>
        <taxon>Craniata</taxon>
        <taxon>Vertebrata</taxon>
        <taxon>Euteleostomi</taxon>
        <taxon>Amphibia</taxon>
        <taxon>Batrachia</taxon>
        <taxon>Anura</taxon>
        <taxon>Pelobatoidea</taxon>
        <taxon>Pelobatidae</taxon>
        <taxon>Pelobates</taxon>
    </lineage>
</organism>
<accession>A0AAD1W0Q1</accession>
<evidence type="ECO:0000313" key="1">
    <source>
        <dbReference type="EMBL" id="CAH2283807.1"/>
    </source>
</evidence>
<protein>
    <submittedName>
        <fullName evidence="1">Uncharacterized protein</fullName>
    </submittedName>
</protein>